<feature type="region of interest" description="Disordered" evidence="1">
    <location>
        <begin position="108"/>
        <end position="138"/>
    </location>
</feature>
<dbReference type="Proteomes" id="UP000299102">
    <property type="component" value="Unassembled WGS sequence"/>
</dbReference>
<dbReference type="OrthoDB" id="7417253at2759"/>
<keyword evidence="3" id="KW-1185">Reference proteome</keyword>
<organism evidence="2 3">
    <name type="scientific">Eumeta variegata</name>
    <name type="common">Bagworm moth</name>
    <name type="synonym">Eumeta japonica</name>
    <dbReference type="NCBI Taxonomy" id="151549"/>
    <lineage>
        <taxon>Eukaryota</taxon>
        <taxon>Metazoa</taxon>
        <taxon>Ecdysozoa</taxon>
        <taxon>Arthropoda</taxon>
        <taxon>Hexapoda</taxon>
        <taxon>Insecta</taxon>
        <taxon>Pterygota</taxon>
        <taxon>Neoptera</taxon>
        <taxon>Endopterygota</taxon>
        <taxon>Lepidoptera</taxon>
        <taxon>Glossata</taxon>
        <taxon>Ditrysia</taxon>
        <taxon>Tineoidea</taxon>
        <taxon>Psychidae</taxon>
        <taxon>Oiketicinae</taxon>
        <taxon>Eumeta</taxon>
    </lineage>
</organism>
<evidence type="ECO:0000256" key="1">
    <source>
        <dbReference type="SAM" id="MobiDB-lite"/>
    </source>
</evidence>
<evidence type="ECO:0000313" key="3">
    <source>
        <dbReference type="Proteomes" id="UP000299102"/>
    </source>
</evidence>
<reference evidence="2 3" key="1">
    <citation type="journal article" date="2019" name="Commun. Biol.">
        <title>The bagworm genome reveals a unique fibroin gene that provides high tensile strength.</title>
        <authorList>
            <person name="Kono N."/>
            <person name="Nakamura H."/>
            <person name="Ohtoshi R."/>
            <person name="Tomita M."/>
            <person name="Numata K."/>
            <person name="Arakawa K."/>
        </authorList>
    </citation>
    <scope>NUCLEOTIDE SEQUENCE [LARGE SCALE GENOMIC DNA]</scope>
</reference>
<name>A0A4C1VAL8_EUMVA</name>
<comment type="caution">
    <text evidence="2">The sequence shown here is derived from an EMBL/GenBank/DDBJ whole genome shotgun (WGS) entry which is preliminary data.</text>
</comment>
<gene>
    <name evidence="2" type="ORF">EVAR_27782_1</name>
</gene>
<dbReference type="AlphaFoldDB" id="A0A4C1VAL8"/>
<dbReference type="EMBL" id="BGZK01000310">
    <property type="protein sequence ID" value="GBP35861.1"/>
    <property type="molecule type" value="Genomic_DNA"/>
</dbReference>
<sequence>MAAQNDPKKAMLEEMMNRKKMGDKKFHSESSLQNFEEDMEPETPKVEKDPGLAARGLAGVDMRCVPPSFVLNDRPAPNSGPRIFPDFNLGHAPDCNLDPHSVFNNAAITNGGGNGDGDDSGAHAERRRTMSQPGPVSGSLLTATAARAARRPRRPQKNVVYAEPLQSPSYRGSMLKEKTDTQRIPYGGIYHKNFVLVTSYPSEVAAARTRSEWSYFL</sequence>
<accession>A0A4C1VAL8</accession>
<protein>
    <submittedName>
        <fullName evidence="2">Uncharacterized protein</fullName>
    </submittedName>
</protein>
<feature type="compositionally biased region" description="Basic and acidic residues" evidence="1">
    <location>
        <begin position="1"/>
        <end position="17"/>
    </location>
</feature>
<evidence type="ECO:0000313" key="2">
    <source>
        <dbReference type="EMBL" id="GBP35861.1"/>
    </source>
</evidence>
<proteinExistence type="predicted"/>
<feature type="region of interest" description="Disordered" evidence="1">
    <location>
        <begin position="1"/>
        <end position="50"/>
    </location>
</feature>